<gene>
    <name evidence="4" type="ORF">BJY16_008049</name>
</gene>
<keyword evidence="3" id="KW-0732">Signal</keyword>
<feature type="signal peptide" evidence="3">
    <location>
        <begin position="1"/>
        <end position="18"/>
    </location>
</feature>
<feature type="compositionally biased region" description="Low complexity" evidence="1">
    <location>
        <begin position="166"/>
        <end position="182"/>
    </location>
</feature>
<feature type="compositionally biased region" description="Acidic residues" evidence="1">
    <location>
        <begin position="183"/>
        <end position="192"/>
    </location>
</feature>
<dbReference type="RefSeq" id="WP_185044732.1">
    <property type="nucleotide sequence ID" value="NZ_BAABFG010000005.1"/>
</dbReference>
<evidence type="ECO:0000313" key="5">
    <source>
        <dbReference type="Proteomes" id="UP000546162"/>
    </source>
</evidence>
<keyword evidence="2" id="KW-0472">Membrane</keyword>
<feature type="transmembrane region" description="Helical" evidence="2">
    <location>
        <begin position="218"/>
        <end position="240"/>
    </location>
</feature>
<name>A0A7W7H5V8_9ACTN</name>
<evidence type="ECO:0000256" key="2">
    <source>
        <dbReference type="SAM" id="Phobius"/>
    </source>
</evidence>
<keyword evidence="2" id="KW-1133">Transmembrane helix</keyword>
<evidence type="ECO:0000256" key="3">
    <source>
        <dbReference type="SAM" id="SignalP"/>
    </source>
</evidence>
<keyword evidence="2" id="KW-0812">Transmembrane</keyword>
<sequence length="262" mass="27420">MRHSTALLWAVLAGSALGAAGTTAPAAADVPGFGVRLTAPATFKSGGNTKTLTAVVTSDQRACRKVRFSLVVRAGSVPLDRIRVTRFEDSGEFPTQLRVDGDTATLVDERLDPGTLCRNRTVTGRWQVGFSGRDGGEVRFEVQAFDERDTLLSAGGAGTEVTGQVATSSPTPSKTSASPEPTETGEETEAPADSEPTGDPTPTRTAGALAPASEDSNLLGPGLIVGGVFFFLGLLLLLRLRARTRAARQRAETLPTGFYTMP</sequence>
<reference evidence="4 5" key="1">
    <citation type="submission" date="2020-08" db="EMBL/GenBank/DDBJ databases">
        <title>Sequencing the genomes of 1000 actinobacteria strains.</title>
        <authorList>
            <person name="Klenk H.-P."/>
        </authorList>
    </citation>
    <scope>NUCLEOTIDE SEQUENCE [LARGE SCALE GENOMIC DNA]</scope>
    <source>
        <strain evidence="4 5">DSM 45809</strain>
    </source>
</reference>
<keyword evidence="5" id="KW-1185">Reference proteome</keyword>
<dbReference type="EMBL" id="JACHNB010000001">
    <property type="protein sequence ID" value="MBB4744590.1"/>
    <property type="molecule type" value="Genomic_DNA"/>
</dbReference>
<dbReference type="Proteomes" id="UP000546162">
    <property type="component" value="Unassembled WGS sequence"/>
</dbReference>
<accession>A0A7W7H5V8</accession>
<evidence type="ECO:0000313" key="4">
    <source>
        <dbReference type="EMBL" id="MBB4744590.1"/>
    </source>
</evidence>
<comment type="caution">
    <text evidence="4">The sequence shown here is derived from an EMBL/GenBank/DDBJ whole genome shotgun (WGS) entry which is preliminary data.</text>
</comment>
<feature type="region of interest" description="Disordered" evidence="1">
    <location>
        <begin position="154"/>
        <end position="213"/>
    </location>
</feature>
<proteinExistence type="predicted"/>
<evidence type="ECO:0000256" key="1">
    <source>
        <dbReference type="SAM" id="MobiDB-lite"/>
    </source>
</evidence>
<protein>
    <submittedName>
        <fullName evidence="4">Uncharacterized protein</fullName>
    </submittedName>
</protein>
<dbReference type="AlphaFoldDB" id="A0A7W7H5V8"/>
<feature type="chain" id="PRO_5039709167" evidence="3">
    <location>
        <begin position="19"/>
        <end position="262"/>
    </location>
</feature>
<organism evidence="4 5">
    <name type="scientific">Actinoplanes octamycinicus</name>
    <dbReference type="NCBI Taxonomy" id="135948"/>
    <lineage>
        <taxon>Bacteria</taxon>
        <taxon>Bacillati</taxon>
        <taxon>Actinomycetota</taxon>
        <taxon>Actinomycetes</taxon>
        <taxon>Micromonosporales</taxon>
        <taxon>Micromonosporaceae</taxon>
        <taxon>Actinoplanes</taxon>
    </lineage>
</organism>